<evidence type="ECO:0000256" key="5">
    <source>
        <dbReference type="ARBA" id="ARBA00010825"/>
    </source>
</evidence>
<evidence type="ECO:0000256" key="13">
    <source>
        <dbReference type="ARBA" id="ARBA00023034"/>
    </source>
</evidence>
<comment type="pathway">
    <text evidence="3">Amino-acid degradation; L-histidine degradation into L-glutamate; L-glutamate from N-formimidoyl-L-glutamate (transferase route): step 1/1.</text>
</comment>
<dbReference type="Gene3D" id="3.30.70.670">
    <property type="entry name" value="Formiminotransferase, C-terminal subdomain"/>
    <property type="match status" value="1"/>
</dbReference>
<dbReference type="PANTHER" id="PTHR12234">
    <property type="entry name" value="FORMIMINOTRANSFERASE-CYCLODEAMINASE"/>
    <property type="match status" value="1"/>
</dbReference>
<evidence type="ECO:0000256" key="16">
    <source>
        <dbReference type="ARBA" id="ARBA00023268"/>
    </source>
</evidence>
<evidence type="ECO:0000256" key="4">
    <source>
        <dbReference type="ARBA" id="ARBA00008297"/>
    </source>
</evidence>
<dbReference type="GO" id="GO:0030409">
    <property type="term" value="F:glutamate formimidoyltransferase activity"/>
    <property type="evidence" value="ECO:0007669"/>
    <property type="project" value="UniProtKB-EC"/>
</dbReference>
<keyword evidence="15" id="KW-0456">Lyase</keyword>
<dbReference type="InterPro" id="IPR007044">
    <property type="entry name" value="Cyclodeamin/CycHdrlase"/>
</dbReference>
<dbReference type="InterPro" id="IPR013802">
    <property type="entry name" value="Formiminotransferase_C"/>
</dbReference>
<evidence type="ECO:0000256" key="2">
    <source>
        <dbReference type="ARBA" id="ARBA00004555"/>
    </source>
</evidence>
<keyword evidence="14" id="KW-0206">Cytoskeleton</keyword>
<dbReference type="GO" id="GO:0005542">
    <property type="term" value="F:folic acid binding"/>
    <property type="evidence" value="ECO:0007669"/>
    <property type="project" value="UniProtKB-KW"/>
</dbReference>
<dbReference type="Gene3D" id="1.20.120.680">
    <property type="entry name" value="Formiminotetrahydrofolate cyclodeaminase monomer, up-and-down helical bundle"/>
    <property type="match status" value="1"/>
</dbReference>
<dbReference type="Pfam" id="PF07837">
    <property type="entry name" value="FTCD_N"/>
    <property type="match status" value="1"/>
</dbReference>
<dbReference type="InterPro" id="IPR037064">
    <property type="entry name" value="Formiminotransferase_N_sf"/>
</dbReference>
<organism evidence="22 23">
    <name type="scientific">Polaribacter porphyrae</name>
    <dbReference type="NCBI Taxonomy" id="1137780"/>
    <lineage>
        <taxon>Bacteria</taxon>
        <taxon>Pseudomonadati</taxon>
        <taxon>Bacteroidota</taxon>
        <taxon>Flavobacteriia</taxon>
        <taxon>Flavobacteriales</taxon>
        <taxon>Flavobacteriaceae</taxon>
    </lineage>
</organism>
<keyword evidence="11" id="KW-0369">Histidine metabolism</keyword>
<comment type="function">
    <text evidence="17">Folate-dependent enzyme, that displays both transferase and deaminase activity. Serves to channel one-carbon units from formiminoglutamate to the folate pool.</text>
</comment>
<evidence type="ECO:0000256" key="8">
    <source>
        <dbReference type="ARBA" id="ARBA00017787"/>
    </source>
</evidence>
<evidence type="ECO:0000256" key="17">
    <source>
        <dbReference type="ARBA" id="ARBA00025506"/>
    </source>
</evidence>
<feature type="domain" description="Formiminotransferase N-terminal subdomain" evidence="21">
    <location>
        <begin position="4"/>
        <end position="184"/>
    </location>
</feature>
<dbReference type="GO" id="GO:0019556">
    <property type="term" value="P:L-histidine catabolic process to glutamate and formamide"/>
    <property type="evidence" value="ECO:0007669"/>
    <property type="project" value="UniProtKB-UniPathway"/>
</dbReference>
<evidence type="ECO:0000256" key="11">
    <source>
        <dbReference type="ARBA" id="ARBA00022808"/>
    </source>
</evidence>
<dbReference type="PANTHER" id="PTHR12234:SF0">
    <property type="entry name" value="FORMIMIDOYLTRANSFERASE-CYCLODEAMINASE"/>
    <property type="match status" value="1"/>
</dbReference>
<dbReference type="GO" id="GO:0005814">
    <property type="term" value="C:centriole"/>
    <property type="evidence" value="ECO:0007669"/>
    <property type="project" value="UniProtKB-SubCell"/>
</dbReference>
<dbReference type="InterPro" id="IPR004227">
    <property type="entry name" value="Formiminotransferase_cat"/>
</dbReference>
<dbReference type="AlphaFoldDB" id="A0A2S7WK40"/>
<evidence type="ECO:0000256" key="12">
    <source>
        <dbReference type="ARBA" id="ARBA00022954"/>
    </source>
</evidence>
<dbReference type="Proteomes" id="UP000238882">
    <property type="component" value="Unassembled WGS sequence"/>
</dbReference>
<keyword evidence="12" id="KW-0290">Folate-binding</keyword>
<dbReference type="InterPro" id="IPR036178">
    <property type="entry name" value="Formintransfe-cycloase-like_sf"/>
</dbReference>
<protein>
    <recommendedName>
        <fullName evidence="8">Formimidoyltransferase-cyclodeaminase</fullName>
        <ecNumber evidence="6">2.1.2.5</ecNumber>
        <ecNumber evidence="7">4.3.1.4</ecNumber>
    </recommendedName>
    <alternativeName>
        <fullName evidence="19">Formiminotransferase-cyclodeaminase</fullName>
    </alternativeName>
</protein>
<dbReference type="Gene3D" id="3.30.990.10">
    <property type="entry name" value="Formiminotransferase, N-terminal subdomain"/>
    <property type="match status" value="1"/>
</dbReference>
<evidence type="ECO:0000313" key="23">
    <source>
        <dbReference type="Proteomes" id="UP000238882"/>
    </source>
</evidence>
<reference evidence="22 23" key="1">
    <citation type="submission" date="2016-12" db="EMBL/GenBank/DDBJ databases">
        <title>Trade-off between light-utilization and light-protection in marine flavobacteria.</title>
        <authorList>
            <person name="Kumagai Y."/>
            <person name="Yoshizawa S."/>
            <person name="Kogure K."/>
            <person name="Iwasaki W."/>
        </authorList>
    </citation>
    <scope>NUCLEOTIDE SEQUENCE [LARGE SCALE GENOMIC DNA]</scope>
    <source>
        <strain evidence="22 23">NBRC 108759</strain>
    </source>
</reference>
<dbReference type="InterPro" id="IPR037070">
    <property type="entry name" value="Formiminotransferase_C_sf"/>
</dbReference>
<gene>
    <name evidence="22" type="ORF">BTO18_00780</name>
</gene>
<comment type="caution">
    <text evidence="22">The sequence shown here is derived from an EMBL/GenBank/DDBJ whole genome shotgun (WGS) entry which is preliminary data.</text>
</comment>
<dbReference type="SUPFAM" id="SSF55116">
    <property type="entry name" value="Formiminotransferase domain of formiminotransferase-cyclodeaminase"/>
    <property type="match status" value="2"/>
</dbReference>
<name>A0A2S7WK40_9FLAO</name>
<feature type="domain" description="Formiminotransferase C-terminal subdomain" evidence="20">
    <location>
        <begin position="185"/>
        <end position="350"/>
    </location>
</feature>
<comment type="subcellular location">
    <subcellularLocation>
        <location evidence="1">Cytoplasm</location>
        <location evidence="1">Cytoskeleton</location>
        <location evidence="1">Microtubule organizing center</location>
        <location evidence="1">Centrosome</location>
        <location evidence="1">Centriole</location>
    </subcellularLocation>
    <subcellularLocation>
        <location evidence="2">Golgi apparatus</location>
    </subcellularLocation>
</comment>
<dbReference type="EC" id="4.3.1.4" evidence="7"/>
<evidence type="ECO:0000256" key="15">
    <source>
        <dbReference type="ARBA" id="ARBA00023239"/>
    </source>
</evidence>
<comment type="subunit">
    <text evidence="18">Homooctamer, including four polyglutamate binding sites. The subunits are arranged as a tetramer of dimers, and form a planar ring-shaped structure.</text>
</comment>
<dbReference type="EC" id="2.1.2.5" evidence="6"/>
<evidence type="ECO:0000256" key="14">
    <source>
        <dbReference type="ARBA" id="ARBA00023212"/>
    </source>
</evidence>
<evidence type="ECO:0000256" key="19">
    <source>
        <dbReference type="ARBA" id="ARBA00030029"/>
    </source>
</evidence>
<sequence length="564" mass="62046">MNKQLIECVPNISEGRDLAKINSIANVVKTVEGVKLLDVDPGKATNRTVITFVGEPKNVIEAAFRLIKKASELIDMSKQKGEHPRFGATDVCPLVPIANISMDETAKYAHQLGKRVGEELGISGYFYENAATSTNRKNLATVRAGEYEGLKDKLANPNWKPDFGPDTYNPKIVSSGVTAISARDFLIAYNVNLNSTSTRRANAIAFDIREAGRVKREGNPITGKKVLDKNGEPVRVSGKLKAVKGIGWFIEEYGIAQISYNLTNISITSMHEAFYETVKSATERGLRVTGSELVGLVPLKAMLDAADFFLIKQQRSLGISETEKIKIAVKSLGLDDLKPFNPQERIIEYVMNTDAEKKLVDFTVSDFADETASESMAPGGGSIAAYVGALGVSLGTMVANLSAHKAGWDDKWEYFSDWAKKGQQYKSELLFLVDEDTNAFNKIIDGFRMPKSNAEEINTRKKAIQNATKYAAEIPLKVMQTAYNSIEVMLEMMENGLQNSLSDGGVGVLCAKTAVTGAYFNVRINVKDIKDEVFKKDILKKAEDLYQKTIILENKMMGIINSNI</sequence>
<proteinExistence type="inferred from homology"/>
<keyword evidence="13" id="KW-0333">Golgi apparatus</keyword>
<evidence type="ECO:0000256" key="10">
    <source>
        <dbReference type="ARBA" id="ARBA00022679"/>
    </source>
</evidence>
<evidence type="ECO:0000259" key="20">
    <source>
        <dbReference type="SMART" id="SM01221"/>
    </source>
</evidence>
<accession>A0A2S7WK40</accession>
<comment type="similarity">
    <text evidence="5">In the C-terminal section; belongs to the cyclodeaminase/cyclohydrolase family.</text>
</comment>
<evidence type="ECO:0000256" key="3">
    <source>
        <dbReference type="ARBA" id="ARBA00005082"/>
    </source>
</evidence>
<dbReference type="GO" id="GO:0019557">
    <property type="term" value="P:L-histidine catabolic process to glutamate and formate"/>
    <property type="evidence" value="ECO:0007669"/>
    <property type="project" value="UniProtKB-UniPathway"/>
</dbReference>
<comment type="similarity">
    <text evidence="4">In the N-terminal section; belongs to the formiminotransferase family.</text>
</comment>
<dbReference type="SMART" id="SM01222">
    <property type="entry name" value="FTCD_N"/>
    <property type="match status" value="1"/>
</dbReference>
<dbReference type="NCBIfam" id="TIGR02024">
    <property type="entry name" value="FtcD"/>
    <property type="match status" value="1"/>
</dbReference>
<dbReference type="OrthoDB" id="9773217at2"/>
<evidence type="ECO:0000256" key="6">
    <source>
        <dbReference type="ARBA" id="ARBA00012252"/>
    </source>
</evidence>
<dbReference type="RefSeq" id="WP_105014388.1">
    <property type="nucleotide sequence ID" value="NZ_MSCN01000001.1"/>
</dbReference>
<evidence type="ECO:0000256" key="1">
    <source>
        <dbReference type="ARBA" id="ARBA00004114"/>
    </source>
</evidence>
<dbReference type="InterPro" id="IPR051623">
    <property type="entry name" value="FTCD"/>
</dbReference>
<evidence type="ECO:0000259" key="21">
    <source>
        <dbReference type="SMART" id="SM01222"/>
    </source>
</evidence>
<evidence type="ECO:0000256" key="7">
    <source>
        <dbReference type="ARBA" id="ARBA00012998"/>
    </source>
</evidence>
<dbReference type="EMBL" id="MSCN01000001">
    <property type="protein sequence ID" value="PQJ77806.1"/>
    <property type="molecule type" value="Genomic_DNA"/>
</dbReference>
<keyword evidence="9" id="KW-0963">Cytoplasm</keyword>
<dbReference type="UniPathway" id="UPA00379">
    <property type="reaction ID" value="UER00555"/>
</dbReference>
<dbReference type="SMART" id="SM01221">
    <property type="entry name" value="FTCD"/>
    <property type="match status" value="1"/>
</dbReference>
<dbReference type="InterPro" id="IPR012886">
    <property type="entry name" value="Formiminotransferase_N"/>
</dbReference>
<keyword evidence="16" id="KW-0511">Multifunctional enzyme</keyword>
<dbReference type="SUPFAM" id="SSF101262">
    <property type="entry name" value="Methenyltetrahydrofolate cyclohydrolase-like"/>
    <property type="match status" value="1"/>
</dbReference>
<evidence type="ECO:0000256" key="18">
    <source>
        <dbReference type="ARBA" id="ARBA00025915"/>
    </source>
</evidence>
<dbReference type="Pfam" id="PF02971">
    <property type="entry name" value="FTCD"/>
    <property type="match status" value="1"/>
</dbReference>
<dbReference type="InterPro" id="IPR022384">
    <property type="entry name" value="FormiminoTrfase_cat_dom_sf"/>
</dbReference>
<dbReference type="Pfam" id="PF04961">
    <property type="entry name" value="FTCD_C"/>
    <property type="match status" value="1"/>
</dbReference>
<evidence type="ECO:0000313" key="22">
    <source>
        <dbReference type="EMBL" id="PQJ77806.1"/>
    </source>
</evidence>
<keyword evidence="23" id="KW-1185">Reference proteome</keyword>
<keyword evidence="10 22" id="KW-0808">Transferase</keyword>
<evidence type="ECO:0000256" key="9">
    <source>
        <dbReference type="ARBA" id="ARBA00022490"/>
    </source>
</evidence>
<dbReference type="GO" id="GO:0030412">
    <property type="term" value="F:formimidoyltetrahydrofolate cyclodeaminase activity"/>
    <property type="evidence" value="ECO:0007669"/>
    <property type="project" value="UniProtKB-EC"/>
</dbReference>